<evidence type="ECO:0000256" key="16">
    <source>
        <dbReference type="PROSITE-ProRule" id="PRU10141"/>
    </source>
</evidence>
<keyword evidence="23" id="KW-1185">Reference proteome</keyword>
<keyword evidence="10" id="KW-0418">Kinase</keyword>
<feature type="signal peptide" evidence="19">
    <location>
        <begin position="1"/>
        <end position="17"/>
    </location>
</feature>
<dbReference type="GO" id="GO:0002229">
    <property type="term" value="P:defense response to oomycetes"/>
    <property type="evidence" value="ECO:0007669"/>
    <property type="project" value="UniProtKB-ARBA"/>
</dbReference>
<dbReference type="Pfam" id="PF00069">
    <property type="entry name" value="Pkinase"/>
    <property type="match status" value="1"/>
</dbReference>
<evidence type="ECO:0000256" key="18">
    <source>
        <dbReference type="SAM" id="Phobius"/>
    </source>
</evidence>
<feature type="compositionally biased region" description="Polar residues" evidence="17">
    <location>
        <begin position="689"/>
        <end position="698"/>
    </location>
</feature>
<dbReference type="FunFam" id="3.30.430.20:FF:000016">
    <property type="entry name" value="Cysteine-rich receptor-like protein kinase 10"/>
    <property type="match status" value="1"/>
</dbReference>
<organism evidence="22 23">
    <name type="scientific">Sorghum bicolor</name>
    <name type="common">Sorghum</name>
    <name type="synonym">Sorghum vulgare</name>
    <dbReference type="NCBI Taxonomy" id="4558"/>
    <lineage>
        <taxon>Eukaryota</taxon>
        <taxon>Viridiplantae</taxon>
        <taxon>Streptophyta</taxon>
        <taxon>Embryophyta</taxon>
        <taxon>Tracheophyta</taxon>
        <taxon>Spermatophyta</taxon>
        <taxon>Magnoliopsida</taxon>
        <taxon>Liliopsida</taxon>
        <taxon>Poales</taxon>
        <taxon>Poaceae</taxon>
        <taxon>PACMAD clade</taxon>
        <taxon>Panicoideae</taxon>
        <taxon>Andropogonodae</taxon>
        <taxon>Andropogoneae</taxon>
        <taxon>Sorghinae</taxon>
        <taxon>Sorghum</taxon>
    </lineage>
</organism>
<evidence type="ECO:0000259" key="21">
    <source>
        <dbReference type="PROSITE" id="PS51473"/>
    </source>
</evidence>
<evidence type="ECO:0000256" key="17">
    <source>
        <dbReference type="SAM" id="MobiDB-lite"/>
    </source>
</evidence>
<keyword evidence="11 16" id="KW-0067">ATP-binding</keyword>
<evidence type="ECO:0000256" key="9">
    <source>
        <dbReference type="ARBA" id="ARBA00022741"/>
    </source>
</evidence>
<evidence type="ECO:0000256" key="6">
    <source>
        <dbReference type="ARBA" id="ARBA00022692"/>
    </source>
</evidence>
<evidence type="ECO:0000256" key="1">
    <source>
        <dbReference type="ARBA" id="ARBA00004251"/>
    </source>
</evidence>
<feature type="compositionally biased region" description="Low complexity" evidence="17">
    <location>
        <begin position="270"/>
        <end position="279"/>
    </location>
</feature>
<evidence type="ECO:0000256" key="8">
    <source>
        <dbReference type="ARBA" id="ARBA00022737"/>
    </source>
</evidence>
<dbReference type="PROSITE" id="PS50011">
    <property type="entry name" value="PROTEIN_KINASE_DOM"/>
    <property type="match status" value="1"/>
</dbReference>
<protein>
    <recommendedName>
        <fullName evidence="24">Protein kinase domain-containing protein</fullName>
    </recommendedName>
</protein>
<dbReference type="Gene3D" id="3.30.200.20">
    <property type="entry name" value="Phosphorylase Kinase, domain 1"/>
    <property type="match status" value="1"/>
</dbReference>
<feature type="domain" description="Protein kinase" evidence="20">
    <location>
        <begin position="365"/>
        <end position="650"/>
    </location>
</feature>
<dbReference type="InterPro" id="IPR017441">
    <property type="entry name" value="Protein_kinase_ATP_BS"/>
</dbReference>
<dbReference type="InterPro" id="IPR038408">
    <property type="entry name" value="GNK2_sf"/>
</dbReference>
<gene>
    <name evidence="22" type="ORF">SORBI_3001G156600</name>
</gene>
<keyword evidence="9 16" id="KW-0547">Nucleotide-binding</keyword>
<evidence type="ECO:0000256" key="13">
    <source>
        <dbReference type="ARBA" id="ARBA00023136"/>
    </source>
</evidence>
<evidence type="ECO:0000313" key="22">
    <source>
        <dbReference type="EMBL" id="KXG37951.1"/>
    </source>
</evidence>
<feature type="transmembrane region" description="Helical" evidence="18">
    <location>
        <begin position="292"/>
        <end position="317"/>
    </location>
</feature>
<keyword evidence="14" id="KW-0675">Receptor</keyword>
<dbReference type="InterPro" id="IPR011009">
    <property type="entry name" value="Kinase-like_dom_sf"/>
</dbReference>
<keyword evidence="13 18" id="KW-0472">Membrane</keyword>
<evidence type="ECO:0000256" key="7">
    <source>
        <dbReference type="ARBA" id="ARBA00022729"/>
    </source>
</evidence>
<comment type="subcellular location">
    <subcellularLocation>
        <location evidence="1">Cell membrane</location>
        <topology evidence="1">Single-pass type I membrane protein</topology>
    </subcellularLocation>
</comment>
<keyword evidence="6 18" id="KW-0812">Transmembrane</keyword>
<dbReference type="OrthoDB" id="4062651at2759"/>
<feature type="chain" id="PRO_5008589808" description="Protein kinase domain-containing protein" evidence="19">
    <location>
        <begin position="18"/>
        <end position="698"/>
    </location>
</feature>
<evidence type="ECO:0000256" key="11">
    <source>
        <dbReference type="ARBA" id="ARBA00022840"/>
    </source>
</evidence>
<evidence type="ECO:0000256" key="5">
    <source>
        <dbReference type="ARBA" id="ARBA00022679"/>
    </source>
</evidence>
<dbReference type="PROSITE" id="PS51473">
    <property type="entry name" value="GNK2"/>
    <property type="match status" value="2"/>
</dbReference>
<dbReference type="InterPro" id="IPR050528">
    <property type="entry name" value="L-type_Lectin-RKs"/>
</dbReference>
<dbReference type="InterPro" id="IPR000719">
    <property type="entry name" value="Prot_kinase_dom"/>
</dbReference>
<dbReference type="CDD" id="cd14066">
    <property type="entry name" value="STKc_IRAK"/>
    <property type="match status" value="1"/>
</dbReference>
<reference evidence="22 23" key="1">
    <citation type="journal article" date="2009" name="Nature">
        <title>The Sorghum bicolor genome and the diversification of grasses.</title>
        <authorList>
            <person name="Paterson A.H."/>
            <person name="Bowers J.E."/>
            <person name="Bruggmann R."/>
            <person name="Dubchak I."/>
            <person name="Grimwood J."/>
            <person name="Gundlach H."/>
            <person name="Haberer G."/>
            <person name="Hellsten U."/>
            <person name="Mitros T."/>
            <person name="Poliakov A."/>
            <person name="Schmutz J."/>
            <person name="Spannagl M."/>
            <person name="Tang H."/>
            <person name="Wang X."/>
            <person name="Wicker T."/>
            <person name="Bharti A.K."/>
            <person name="Chapman J."/>
            <person name="Feltus F.A."/>
            <person name="Gowik U."/>
            <person name="Grigoriev I.V."/>
            <person name="Lyons E."/>
            <person name="Maher C.A."/>
            <person name="Martis M."/>
            <person name="Narechania A."/>
            <person name="Otillar R.P."/>
            <person name="Penning B.W."/>
            <person name="Salamov A.A."/>
            <person name="Wang Y."/>
            <person name="Zhang L."/>
            <person name="Carpita N.C."/>
            <person name="Freeling M."/>
            <person name="Gingle A.R."/>
            <person name="Hash C.T."/>
            <person name="Keller B."/>
            <person name="Klein P."/>
            <person name="Kresovich S."/>
            <person name="McCann M.C."/>
            <person name="Ming R."/>
            <person name="Peterson D.G."/>
            <person name="Mehboob-ur-Rahman"/>
            <person name="Ware D."/>
            <person name="Westhoff P."/>
            <person name="Mayer K.F."/>
            <person name="Messing J."/>
            <person name="Rokhsar D.S."/>
        </authorList>
    </citation>
    <scope>NUCLEOTIDE SEQUENCE [LARGE SCALE GENOMIC DNA]</scope>
    <source>
        <strain evidence="23">cv. BTx623</strain>
    </source>
</reference>
<dbReference type="PROSITE" id="PS00108">
    <property type="entry name" value="PROTEIN_KINASE_ST"/>
    <property type="match status" value="1"/>
</dbReference>
<dbReference type="OMA" id="CHDCLYT"/>
<name>A0A1B6QJ53_SORBI</name>
<feature type="region of interest" description="Disordered" evidence="17">
    <location>
        <begin position="674"/>
        <end position="698"/>
    </location>
</feature>
<dbReference type="Gene3D" id="1.10.510.10">
    <property type="entry name" value="Transferase(Phosphotransferase) domain 1"/>
    <property type="match status" value="1"/>
</dbReference>
<evidence type="ECO:0000256" key="19">
    <source>
        <dbReference type="SAM" id="SignalP"/>
    </source>
</evidence>
<dbReference type="GO" id="GO:0005524">
    <property type="term" value="F:ATP binding"/>
    <property type="evidence" value="ECO:0007669"/>
    <property type="project" value="UniProtKB-UniRule"/>
</dbReference>
<reference evidence="23" key="2">
    <citation type="journal article" date="2018" name="Plant J.">
        <title>The Sorghum bicolor reference genome: improved assembly, gene annotations, a transcriptome atlas, and signatures of genome organization.</title>
        <authorList>
            <person name="McCormick R.F."/>
            <person name="Truong S.K."/>
            <person name="Sreedasyam A."/>
            <person name="Jenkins J."/>
            <person name="Shu S."/>
            <person name="Sims D."/>
            <person name="Kennedy M."/>
            <person name="Amirebrahimi M."/>
            <person name="Weers B.D."/>
            <person name="McKinley B."/>
            <person name="Mattison A."/>
            <person name="Morishige D.T."/>
            <person name="Grimwood J."/>
            <person name="Schmutz J."/>
            <person name="Mullet J.E."/>
        </authorList>
    </citation>
    <scope>NUCLEOTIDE SEQUENCE [LARGE SCALE GENOMIC DNA]</scope>
    <source>
        <strain evidence="23">cv. BTx623</strain>
    </source>
</reference>
<evidence type="ECO:0000256" key="10">
    <source>
        <dbReference type="ARBA" id="ARBA00022777"/>
    </source>
</evidence>
<dbReference type="AlphaFoldDB" id="A0A1B6QJ53"/>
<dbReference type="PANTHER" id="PTHR27007">
    <property type="match status" value="1"/>
</dbReference>
<dbReference type="Gene3D" id="3.30.430.20">
    <property type="entry name" value="Gnk2 domain, C-X8-C-X2-C motif"/>
    <property type="match status" value="2"/>
</dbReference>
<sequence length="698" mass="76008">MAPQSFLIVLAVVLSFAGPEVVVVVGQPYVPLGPYCSTTGNFTTASDYQVNLGDLMASLPQGAIANRGFDNGSAGQAPDEVFGLIMCYADRNWTQCQNCLRAAAAGVQQICPFSREMKACYDACVVQYSNVSFFSVADLTVAFYVWTNAFVTDMAAMNATRWSLMTRLAEEAAGNGNSLRLANGSQAYTDSQGSSQVMYGLAQCTRDLNGSECARCLAKFVAELSSSRPNNTYGTVKGYSCYVAYNIGETLGITIPPETAAPPRPPPPSSSTTTTVQVQPPDPSPPPGPTTVALVAGVTVGSVAFAVCSGAIVFFLLRRRRRRRKARERQLDVFDDEPLDDESFEKGTGPRRFRYSELAMATSFFSETEKLGEGGFGSVYKGYLKEMDLHVAIKRVSKSSKQGRKEYISEVKIISRLRHRNLVQLIGWCHGGGELLLVYELMPNGSLDSHIHSHNNLLSWQLRHEIVLGIGSALLYLHQEWEQCVLHRDIKPSNVMLDASFNAKLGDFGLARLVDHERQSHTTALAGTMGYMDPECMFSGSASTSSDVYSFGVVALEVATGRRPIVALQDTEEEYATVHLVQWVWERYGQGRILDAADARLDGERLDGEDEEMERVMVTALWCAHPDRALRPSIRQAVNVLRLEAPLPCLPANMPVATFLPPFSRLQLAESGAVTGSSSGSGGTTRSSIATEASTLLR</sequence>
<keyword evidence="12 18" id="KW-1133">Transmembrane helix</keyword>
<feature type="binding site" evidence="16">
    <location>
        <position position="394"/>
    </location>
    <ligand>
        <name>ATP</name>
        <dbReference type="ChEBI" id="CHEBI:30616"/>
    </ligand>
</feature>
<evidence type="ECO:0000259" key="20">
    <source>
        <dbReference type="PROSITE" id="PS50011"/>
    </source>
</evidence>
<accession>A0A1B6QJ53</accession>
<feature type="compositionally biased region" description="Low complexity" evidence="17">
    <location>
        <begin position="674"/>
        <end position="688"/>
    </location>
</feature>
<keyword evidence="8" id="KW-0677">Repeat</keyword>
<dbReference type="STRING" id="4558.A0A1B6QJ53"/>
<feature type="region of interest" description="Disordered" evidence="17">
    <location>
        <begin position="255"/>
        <end position="288"/>
    </location>
</feature>
<dbReference type="SUPFAM" id="SSF56112">
    <property type="entry name" value="Protein kinase-like (PK-like)"/>
    <property type="match status" value="1"/>
</dbReference>
<keyword evidence="15" id="KW-0325">Glycoprotein</keyword>
<dbReference type="Pfam" id="PF01657">
    <property type="entry name" value="Stress-antifung"/>
    <property type="match status" value="2"/>
</dbReference>
<evidence type="ECO:0000256" key="14">
    <source>
        <dbReference type="ARBA" id="ARBA00023170"/>
    </source>
</evidence>
<comment type="similarity">
    <text evidence="3">In the C-terminal section; belongs to the protein kinase superfamily. Ser/Thr protein kinase family.</text>
</comment>
<dbReference type="GO" id="GO:0004672">
    <property type="term" value="F:protein kinase activity"/>
    <property type="evidence" value="ECO:0007669"/>
    <property type="project" value="InterPro"/>
</dbReference>
<dbReference type="FunFam" id="3.30.200.20:FF:000168">
    <property type="entry name" value="L-type lectin-domain containing receptor kinase IX.1"/>
    <property type="match status" value="1"/>
</dbReference>
<evidence type="ECO:0000313" key="23">
    <source>
        <dbReference type="Proteomes" id="UP000000768"/>
    </source>
</evidence>
<dbReference type="Gramene" id="KXG37951">
    <property type="protein sequence ID" value="KXG37951"/>
    <property type="gene ID" value="SORBI_3001G156600"/>
</dbReference>
<dbReference type="EMBL" id="CM000760">
    <property type="protein sequence ID" value="KXG37951.1"/>
    <property type="molecule type" value="Genomic_DNA"/>
</dbReference>
<dbReference type="InterPro" id="IPR002902">
    <property type="entry name" value="GNK2"/>
</dbReference>
<dbReference type="eggNOG" id="ENOG502QTX3">
    <property type="taxonomic scope" value="Eukaryota"/>
</dbReference>
<dbReference type="SMART" id="SM00220">
    <property type="entry name" value="S_TKc"/>
    <property type="match status" value="1"/>
</dbReference>
<evidence type="ECO:0000256" key="2">
    <source>
        <dbReference type="ARBA" id="ARBA00008536"/>
    </source>
</evidence>
<proteinExistence type="inferred from homology"/>
<dbReference type="CDD" id="cd23509">
    <property type="entry name" value="Gnk2-like"/>
    <property type="match status" value="2"/>
</dbReference>
<feature type="domain" description="Gnk2-homologous" evidence="21">
    <location>
        <begin position="139"/>
        <end position="250"/>
    </location>
</feature>
<keyword evidence="5" id="KW-0808">Transferase</keyword>
<keyword evidence="7 19" id="KW-0732">Signal</keyword>
<dbReference type="PROSITE" id="PS00107">
    <property type="entry name" value="PROTEIN_KINASE_ATP"/>
    <property type="match status" value="1"/>
</dbReference>
<feature type="domain" description="Gnk2-homologous" evidence="21">
    <location>
        <begin position="30"/>
        <end position="133"/>
    </location>
</feature>
<evidence type="ECO:0000256" key="4">
    <source>
        <dbReference type="ARBA" id="ARBA00022475"/>
    </source>
</evidence>
<evidence type="ECO:0000256" key="3">
    <source>
        <dbReference type="ARBA" id="ARBA00010217"/>
    </source>
</evidence>
<comment type="similarity">
    <text evidence="2">In the N-terminal section; belongs to the leguminous lectin family.</text>
</comment>
<evidence type="ECO:0000256" key="12">
    <source>
        <dbReference type="ARBA" id="ARBA00022989"/>
    </source>
</evidence>
<keyword evidence="4" id="KW-1003">Cell membrane</keyword>
<evidence type="ECO:0000256" key="15">
    <source>
        <dbReference type="ARBA" id="ARBA00023180"/>
    </source>
</evidence>
<dbReference type="InterPro" id="IPR008271">
    <property type="entry name" value="Ser/Thr_kinase_AS"/>
</dbReference>
<dbReference type="Proteomes" id="UP000000768">
    <property type="component" value="Chromosome 1"/>
</dbReference>
<dbReference type="GO" id="GO:0005886">
    <property type="term" value="C:plasma membrane"/>
    <property type="evidence" value="ECO:0000318"/>
    <property type="project" value="GO_Central"/>
</dbReference>
<dbReference type="InParanoid" id="A0A1B6QJ53"/>
<evidence type="ECO:0008006" key="24">
    <source>
        <dbReference type="Google" id="ProtNLM"/>
    </source>
</evidence>
<dbReference type="FunFam" id="1.10.510.10:FF:000240">
    <property type="entry name" value="Lectin-domain containing receptor kinase A4.3"/>
    <property type="match status" value="1"/>
</dbReference>
<feature type="compositionally biased region" description="Pro residues" evidence="17">
    <location>
        <begin position="259"/>
        <end position="269"/>
    </location>
</feature>